<reference evidence="1 2" key="1">
    <citation type="journal article" date="2011" name="Plasmid">
        <title>Streptomyces turgidiscabies Car8 contains a modular pathogenicity island that shares virulence genes with other actinobacterial plant pathogens.</title>
        <authorList>
            <person name="Huguet-Tapia J.C."/>
            <person name="Badger J.H."/>
            <person name="Loria R."/>
            <person name="Pettis G.S."/>
        </authorList>
    </citation>
    <scope>NUCLEOTIDE SEQUENCE [LARGE SCALE GENOMIC DNA]</scope>
    <source>
        <strain evidence="1 2">Car8</strain>
    </source>
</reference>
<dbReference type="EMBL" id="AEJB01000400">
    <property type="protein sequence ID" value="ELP65247.1"/>
    <property type="molecule type" value="Genomic_DNA"/>
</dbReference>
<evidence type="ECO:0000313" key="2">
    <source>
        <dbReference type="Proteomes" id="UP000010931"/>
    </source>
</evidence>
<gene>
    <name evidence="1" type="ORF">STRTUCAR8_00059</name>
</gene>
<dbReference type="AlphaFoldDB" id="L7F1R5"/>
<proteinExistence type="predicted"/>
<dbReference type="PATRIC" id="fig|698760.3.peg.5928"/>
<evidence type="ECO:0000313" key="1">
    <source>
        <dbReference type="EMBL" id="ELP65247.1"/>
    </source>
</evidence>
<dbReference type="Gene3D" id="1.25.40.10">
    <property type="entry name" value="Tetratricopeptide repeat domain"/>
    <property type="match status" value="2"/>
</dbReference>
<dbReference type="SUPFAM" id="SSF81901">
    <property type="entry name" value="HCP-like"/>
    <property type="match status" value="1"/>
</dbReference>
<accession>L7F1R5</accession>
<keyword evidence="2" id="KW-1185">Reference proteome</keyword>
<dbReference type="InterPro" id="IPR011990">
    <property type="entry name" value="TPR-like_helical_dom_sf"/>
</dbReference>
<dbReference type="STRING" id="85558.T45_08943"/>
<sequence length="924" mass="100101">MAPVVVLALVATVVALLELEEPPSWLGWCPPWAAAVVVAVLGVAGTWSLEQWAQRRQDVAAQEQVAVDRLRRHLGRQEGLPQVGERGAGGLLLGIHEALPLEPMASAPAAVPAVRRLRALGGGRQQRGETVVEPDVDLPVFVERDVSEQLRSWMRTAGRDGGFIVLVGNSCVGKTRLLFESARAELADFAVLAPDLGDGGLVNALAEASFPLPKLMVWLDELQRFLSGPFFVNDEGAGHAPLSASAVRKLLAADTPVVIVGTLWPEYATELRATELAPDTGAQHPRYPAAVDILGMGGVRDLVVQPFSPTERARAATLAARDPRLAHAVADRDYNVTEALAGARQIMRRYQQATDVNQAVIHAAIDARRLGIQGPLTRELLCAAARGYFTTVEPDDTWFERALAELSSSSRRDDRATAPLIPLPTADRRAVLGYTVADYLQQRLAWRRRSEQLSALTWQALVEHTADLDDRLRLADGAYRRLVYGAAETLYRALAFSSSEAALELADLLDDQGKTEEALEVLRAIADTSEAAAGQLARLLADCGRIDELRERADAGDRRAAQVLADVLAEQGDVAGLRVRADAGDADAVDQLIGLLDRQNDTDELRRLADAGDGSATDHLALVLRRQGDIDELQRVLRARADAGDHNAAFQLADLVSEQGDTDEALRVLRVHAEMGSRAAVGRLSESLIRRGHVDEALQLLRSRADAGDAYASIRLAVLLAEQGRVDELRIRAGAGDYEATDQLADLLIRRGDTDEALKVLGDLAETGDRSAANRVEDLLRRQGNDEEALQQLRNRAESGDLGAFDDLTWRLVEQGDVDEALRLLRTRADAGEYAAALGLARFLGDHSRLDELRARADAGERPAADRLVSLLAEQEDLEALYAEVHAGTEGAARELITFLEAHGEKDTAQQLCTRGFALPEDPT</sequence>
<name>L7F1R5_STRT8</name>
<organism evidence="1 2">
    <name type="scientific">Streptomyces turgidiscabies (strain Car8)</name>
    <dbReference type="NCBI Taxonomy" id="698760"/>
    <lineage>
        <taxon>Bacteria</taxon>
        <taxon>Bacillati</taxon>
        <taxon>Actinomycetota</taxon>
        <taxon>Actinomycetes</taxon>
        <taxon>Kitasatosporales</taxon>
        <taxon>Streptomycetaceae</taxon>
        <taxon>Streptomyces</taxon>
    </lineage>
</organism>
<protein>
    <submittedName>
        <fullName evidence="1">Tetratricopeptide repeat protein</fullName>
    </submittedName>
</protein>
<dbReference type="Proteomes" id="UP000010931">
    <property type="component" value="Unassembled WGS sequence"/>
</dbReference>
<comment type="caution">
    <text evidence="1">The sequence shown here is derived from an EMBL/GenBank/DDBJ whole genome shotgun (WGS) entry which is preliminary data.</text>
</comment>